<protein>
    <submittedName>
        <fullName evidence="4">HtrA protease/chaperone protein</fullName>
    </submittedName>
</protein>
<name>A0A6J4L0S2_9HYPH</name>
<dbReference type="GO" id="GO:0042597">
    <property type="term" value="C:periplasmic space"/>
    <property type="evidence" value="ECO:0007669"/>
    <property type="project" value="TreeGrafter"/>
</dbReference>
<dbReference type="InterPro" id="IPR001478">
    <property type="entry name" value="PDZ"/>
</dbReference>
<accession>A0A6J4L0S2</accession>
<dbReference type="PANTHER" id="PTHR22939">
    <property type="entry name" value="SERINE PROTEASE FAMILY S1C HTRA-RELATED"/>
    <property type="match status" value="1"/>
</dbReference>
<evidence type="ECO:0000259" key="3">
    <source>
        <dbReference type="PROSITE" id="PS50106"/>
    </source>
</evidence>
<dbReference type="CDD" id="cd10839">
    <property type="entry name" value="cpPDZ1_DegP-like"/>
    <property type="match status" value="1"/>
</dbReference>
<evidence type="ECO:0000313" key="4">
    <source>
        <dbReference type="EMBL" id="CAA9320106.1"/>
    </source>
</evidence>
<feature type="domain" description="PDZ" evidence="3">
    <location>
        <begin position="1"/>
        <end position="62"/>
    </location>
</feature>
<dbReference type="AlphaFoldDB" id="A0A6J4L0S2"/>
<comment type="similarity">
    <text evidence="1">Belongs to the peptidase S1C family.</text>
</comment>
<reference evidence="4" key="1">
    <citation type="submission" date="2020-02" db="EMBL/GenBank/DDBJ databases">
        <authorList>
            <person name="Meier V. D."/>
        </authorList>
    </citation>
    <scope>NUCLEOTIDE SEQUENCE</scope>
    <source>
        <strain evidence="4">AVDCRST_MAG90</strain>
    </source>
</reference>
<organism evidence="4">
    <name type="scientific">uncultured Microvirga sp</name>
    <dbReference type="NCBI Taxonomy" id="412392"/>
    <lineage>
        <taxon>Bacteria</taxon>
        <taxon>Pseudomonadati</taxon>
        <taxon>Pseudomonadota</taxon>
        <taxon>Alphaproteobacteria</taxon>
        <taxon>Hyphomicrobiales</taxon>
        <taxon>Methylobacteriaceae</taxon>
        <taxon>Microvirga</taxon>
        <taxon>environmental samples</taxon>
    </lineage>
</organism>
<dbReference type="GO" id="GO:0008233">
    <property type="term" value="F:peptidase activity"/>
    <property type="evidence" value="ECO:0007669"/>
    <property type="project" value="UniProtKB-KW"/>
</dbReference>
<keyword evidence="2" id="KW-0720">Serine protease</keyword>
<evidence type="ECO:0000256" key="2">
    <source>
        <dbReference type="ARBA" id="ARBA00022825"/>
    </source>
</evidence>
<dbReference type="InterPro" id="IPR036034">
    <property type="entry name" value="PDZ_sf"/>
</dbReference>
<sequence>GETRRGWLGVRIQNVDDATAEALNLGSARGALIAGIDDKGPARPAGLEVGDVVVKFDGKEVKQSRDLPRIVASTPVGKAVDVSVVRKGQELTKSVTLGRLEDGERQQTANLNQPPVEVPSATRRILGLELSGVTEELRKRFSIKETVKGVVVTRVDPSSAAADKRIQPGEVIVEVGQEAVSSPADVTRRVEGLKKEGKKSALLLVANAQGEVRFVAVSVE</sequence>
<proteinExistence type="inferred from homology"/>
<dbReference type="PROSITE" id="PS50106">
    <property type="entry name" value="PDZ"/>
    <property type="match status" value="2"/>
</dbReference>
<feature type="non-terminal residue" evidence="4">
    <location>
        <position position="1"/>
    </location>
</feature>
<evidence type="ECO:0000256" key="1">
    <source>
        <dbReference type="ARBA" id="ARBA00010541"/>
    </source>
</evidence>
<dbReference type="SMART" id="SM00228">
    <property type="entry name" value="PDZ"/>
    <property type="match status" value="2"/>
</dbReference>
<dbReference type="PANTHER" id="PTHR22939:SF130">
    <property type="entry name" value="PERIPLASMIC SERINE ENDOPROTEASE DEGP-LIKE-RELATED"/>
    <property type="match status" value="1"/>
</dbReference>
<dbReference type="SUPFAM" id="SSF50156">
    <property type="entry name" value="PDZ domain-like"/>
    <property type="match status" value="2"/>
</dbReference>
<keyword evidence="2" id="KW-0378">Hydrolase</keyword>
<keyword evidence="4" id="KW-0645">Protease</keyword>
<dbReference type="Pfam" id="PF13180">
    <property type="entry name" value="PDZ_2"/>
    <property type="match status" value="1"/>
</dbReference>
<dbReference type="GO" id="GO:0006508">
    <property type="term" value="P:proteolysis"/>
    <property type="evidence" value="ECO:0007669"/>
    <property type="project" value="UniProtKB-KW"/>
</dbReference>
<feature type="domain" description="PDZ" evidence="3">
    <location>
        <begin position="115"/>
        <end position="208"/>
    </location>
</feature>
<gene>
    <name evidence="4" type="ORF">AVDCRST_MAG90-960</name>
</gene>
<dbReference type="Pfam" id="PF00595">
    <property type="entry name" value="PDZ"/>
    <property type="match status" value="1"/>
</dbReference>
<dbReference type="EMBL" id="CADCUC010000182">
    <property type="protein sequence ID" value="CAA9320106.1"/>
    <property type="molecule type" value="Genomic_DNA"/>
</dbReference>
<dbReference type="Gene3D" id="2.30.42.10">
    <property type="match status" value="2"/>
</dbReference>